<dbReference type="GO" id="GO:0016592">
    <property type="term" value="C:mediator complex"/>
    <property type="evidence" value="ECO:0007669"/>
    <property type="project" value="TreeGrafter"/>
</dbReference>
<evidence type="ECO:0000259" key="4">
    <source>
        <dbReference type="Pfam" id="PF11265"/>
    </source>
</evidence>
<comment type="caution">
    <text evidence="5">The sequence shown here is derived from an EMBL/GenBank/DDBJ whole genome shotgun (WGS) entry which is preliminary data.</text>
</comment>
<dbReference type="Pfam" id="PF11265">
    <property type="entry name" value="Med25_VWA"/>
    <property type="match status" value="1"/>
</dbReference>
<evidence type="ECO:0000313" key="6">
    <source>
        <dbReference type="Proteomes" id="UP001367508"/>
    </source>
</evidence>
<evidence type="ECO:0000256" key="2">
    <source>
        <dbReference type="ARBA" id="ARBA00019694"/>
    </source>
</evidence>
<dbReference type="InterPro" id="IPR021419">
    <property type="entry name" value="Mediator_Med25_VWA"/>
</dbReference>
<keyword evidence="6" id="KW-1185">Reference proteome</keyword>
<proteinExistence type="inferred from homology"/>
<dbReference type="AlphaFoldDB" id="A0AAN9KEV2"/>
<name>A0AAN9KEV2_CANGL</name>
<reference evidence="5 6" key="1">
    <citation type="submission" date="2024-01" db="EMBL/GenBank/DDBJ databases">
        <title>The genomes of 5 underutilized Papilionoideae crops provide insights into root nodulation and disease resistanc.</title>
        <authorList>
            <person name="Jiang F."/>
        </authorList>
    </citation>
    <scope>NUCLEOTIDE SEQUENCE [LARGE SCALE GENOMIC DNA]</scope>
    <source>
        <strain evidence="5">LVBAO_FW01</strain>
        <tissue evidence="5">Leaves</tissue>
    </source>
</reference>
<organism evidence="5 6">
    <name type="scientific">Canavalia gladiata</name>
    <name type="common">Sword bean</name>
    <name type="synonym">Dolichos gladiatus</name>
    <dbReference type="NCBI Taxonomy" id="3824"/>
    <lineage>
        <taxon>Eukaryota</taxon>
        <taxon>Viridiplantae</taxon>
        <taxon>Streptophyta</taxon>
        <taxon>Embryophyta</taxon>
        <taxon>Tracheophyta</taxon>
        <taxon>Spermatophyta</taxon>
        <taxon>Magnoliopsida</taxon>
        <taxon>eudicotyledons</taxon>
        <taxon>Gunneridae</taxon>
        <taxon>Pentapetalae</taxon>
        <taxon>rosids</taxon>
        <taxon>fabids</taxon>
        <taxon>Fabales</taxon>
        <taxon>Fabaceae</taxon>
        <taxon>Papilionoideae</taxon>
        <taxon>50 kb inversion clade</taxon>
        <taxon>NPAAA clade</taxon>
        <taxon>indigoferoid/millettioid clade</taxon>
        <taxon>Phaseoleae</taxon>
        <taxon>Canavalia</taxon>
    </lineage>
</organism>
<gene>
    <name evidence="5" type="ORF">VNO77_33040</name>
</gene>
<comment type="similarity">
    <text evidence="1">Belongs to the Mediator complex subunit 25 family.</text>
</comment>
<protein>
    <recommendedName>
        <fullName evidence="2">Mediator of RNA polymerase II transcription subunit 25</fullName>
    </recommendedName>
</protein>
<evidence type="ECO:0000256" key="1">
    <source>
        <dbReference type="ARBA" id="ARBA00009102"/>
    </source>
</evidence>
<dbReference type="Proteomes" id="UP001367508">
    <property type="component" value="Unassembled WGS sequence"/>
</dbReference>
<feature type="domain" description="Mediator of RNA polymerase II transcription subunit 25 von Willebrand factor type A" evidence="4">
    <location>
        <begin position="9"/>
        <end position="161"/>
    </location>
</feature>
<feature type="region of interest" description="Disordered" evidence="3">
    <location>
        <begin position="398"/>
        <end position="436"/>
    </location>
</feature>
<accession>A0AAN9KEV2</accession>
<evidence type="ECO:0000256" key="3">
    <source>
        <dbReference type="SAM" id="MobiDB-lite"/>
    </source>
</evidence>
<sequence length="705" mass="78204">MVAKKWLNIIVDGNSALGPYWPQIVSDYLVKIVRSFYGYSTEQRDNNASRELGLVMYNANSYQGLDVQYIHWTKDVDYFLGTLSCLSFNGENPNQYGIVEGLAEALVMFPRPPYRITTQEYYEGERHCLLITASDPVPRRTLVSLPRMSGPNYGGTQLETMRTDFLEVSEMFVPGNNDPPTASTPMSDNRMGDLTVLFSKNFKEANEILYEKRILDFLFSDEPVDPMDTEIDPGILMAFTGEDQGDLFLAGDLPTGEQNIEAAKDDTLDNVNPLPLVAPNATPNETHAPSQSMNVYEDIMAEIADKDIFLPRKKSKTDRTIMEEDTLEDLFLPDEPIPLDDSLAQENMVSNNRQFSSEVLGAVEEEPRPVLRDIAARSGPINNTTVIDLTSNSPMLVSKGSSSKAVEGSQKGPVQELGRNKGVVNPALNSGSSSNPGLLLPQKEPNLWPNTAPQTWHQPSGRMSTAVRLGIVDPWDPPPTGSSFGNTSFPHAAGNSLVQSQPHSSSLSLPHGTVQQKLPEYHQYQMTGFGPLGVPAQATPTWVPSPSAPPPIMPPFNPRDFWPPPQSLTNFHDFVHAWEGSLVGKIHANRTSLHKAKALRRTTSSFTLTVQWSIRLEIALYVPQKAVTHTLKICRGPIDYVFIQIMQFNNLDLYEHLMSKNLCAKIDLPSQTLVVSPTESKYHFIGTVFPGVSVMLILLQNIMFL</sequence>
<dbReference type="GO" id="GO:0045944">
    <property type="term" value="P:positive regulation of transcription by RNA polymerase II"/>
    <property type="evidence" value="ECO:0007669"/>
    <property type="project" value="TreeGrafter"/>
</dbReference>
<dbReference type="GO" id="GO:0005667">
    <property type="term" value="C:transcription regulator complex"/>
    <property type="evidence" value="ECO:0007669"/>
    <property type="project" value="TreeGrafter"/>
</dbReference>
<dbReference type="PANTHER" id="PTHR12433">
    <property type="entry name" value="MEDIATOR OF RNA POLYMERASE II TRANSCRIPTION SUBUNIT 25"/>
    <property type="match status" value="1"/>
</dbReference>
<evidence type="ECO:0000313" key="5">
    <source>
        <dbReference type="EMBL" id="KAK7314514.1"/>
    </source>
</evidence>
<dbReference type="EMBL" id="JAYMYQ010000008">
    <property type="protein sequence ID" value="KAK7314514.1"/>
    <property type="molecule type" value="Genomic_DNA"/>
</dbReference>
<dbReference type="PANTHER" id="PTHR12433:SF12">
    <property type="entry name" value="MEDIATOR OF RNA POLYMERASE II TRANSCRIPTION SUBUNIT 25"/>
    <property type="match status" value="1"/>
</dbReference>